<dbReference type="PANTHER" id="PTHR44086:SF10">
    <property type="entry name" value="THIOSULFATE SULFURTRANSFERASE_RHODANESE-LIKE DOMAIN-CONTAINING PROTEIN 3"/>
    <property type="match status" value="1"/>
</dbReference>
<name>A0A8K0WXJ7_9HYPO</name>
<dbReference type="EMBL" id="JAGPNK010000001">
    <property type="protein sequence ID" value="KAH7327901.1"/>
    <property type="molecule type" value="Genomic_DNA"/>
</dbReference>
<proteinExistence type="predicted"/>
<dbReference type="AlphaFoldDB" id="A0A8K0WXJ7"/>
<dbReference type="InterPro" id="IPR036873">
    <property type="entry name" value="Rhodanese-like_dom_sf"/>
</dbReference>
<dbReference type="GO" id="GO:0005739">
    <property type="term" value="C:mitochondrion"/>
    <property type="evidence" value="ECO:0007669"/>
    <property type="project" value="TreeGrafter"/>
</dbReference>
<dbReference type="OrthoDB" id="566238at2759"/>
<evidence type="ECO:0000313" key="4">
    <source>
        <dbReference type="Proteomes" id="UP000813444"/>
    </source>
</evidence>
<comment type="caution">
    <text evidence="3">The sequence shown here is derived from an EMBL/GenBank/DDBJ whole genome shotgun (WGS) entry which is preliminary data.</text>
</comment>
<dbReference type="PANTHER" id="PTHR44086">
    <property type="entry name" value="THIOSULFATE SULFURTRANSFERASE RDL2, MITOCHONDRIAL-RELATED"/>
    <property type="match status" value="1"/>
</dbReference>
<evidence type="ECO:0000259" key="2">
    <source>
        <dbReference type="PROSITE" id="PS50206"/>
    </source>
</evidence>
<accession>A0A8K0WXJ7</accession>
<evidence type="ECO:0000256" key="1">
    <source>
        <dbReference type="SAM" id="MobiDB-lite"/>
    </source>
</evidence>
<gene>
    <name evidence="3" type="ORF">B0I35DRAFT_3645</name>
</gene>
<organism evidence="3 4">
    <name type="scientific">Stachybotrys elegans</name>
    <dbReference type="NCBI Taxonomy" id="80388"/>
    <lineage>
        <taxon>Eukaryota</taxon>
        <taxon>Fungi</taxon>
        <taxon>Dikarya</taxon>
        <taxon>Ascomycota</taxon>
        <taxon>Pezizomycotina</taxon>
        <taxon>Sordariomycetes</taxon>
        <taxon>Hypocreomycetidae</taxon>
        <taxon>Hypocreales</taxon>
        <taxon>Stachybotryaceae</taxon>
        <taxon>Stachybotrys</taxon>
    </lineage>
</organism>
<dbReference type="Gene3D" id="3.40.250.10">
    <property type="entry name" value="Rhodanese-like domain"/>
    <property type="match status" value="1"/>
</dbReference>
<sequence length="204" mass="22166">MASRRAVCAALPVLRAGAQRTARPFFLSSAAKVPCLAIRPVVPHRLISSTSRLCKDVPSEPIEGNTAENEAGKEKPETKESRVWSFDEVKKQVESNASEQGQGKVVIVDVREPAELQETGRIPGAINIPITSAVQSFHISGEDFEEMYGFERPSTSTPLLFYCKAGVRARGAAALAQHAGWSEVGEYTGSWLEWAERGGPVEKN</sequence>
<dbReference type="InterPro" id="IPR001763">
    <property type="entry name" value="Rhodanese-like_dom"/>
</dbReference>
<dbReference type="GO" id="GO:0004792">
    <property type="term" value="F:thiosulfate-cyanide sulfurtransferase activity"/>
    <property type="evidence" value="ECO:0007669"/>
    <property type="project" value="TreeGrafter"/>
</dbReference>
<reference evidence="3" key="1">
    <citation type="journal article" date="2021" name="Nat. Commun.">
        <title>Genetic determinants of endophytism in the Arabidopsis root mycobiome.</title>
        <authorList>
            <person name="Mesny F."/>
            <person name="Miyauchi S."/>
            <person name="Thiergart T."/>
            <person name="Pickel B."/>
            <person name="Atanasova L."/>
            <person name="Karlsson M."/>
            <person name="Huettel B."/>
            <person name="Barry K.W."/>
            <person name="Haridas S."/>
            <person name="Chen C."/>
            <person name="Bauer D."/>
            <person name="Andreopoulos W."/>
            <person name="Pangilinan J."/>
            <person name="LaButti K."/>
            <person name="Riley R."/>
            <person name="Lipzen A."/>
            <person name="Clum A."/>
            <person name="Drula E."/>
            <person name="Henrissat B."/>
            <person name="Kohler A."/>
            <person name="Grigoriev I.V."/>
            <person name="Martin F.M."/>
            <person name="Hacquard S."/>
        </authorList>
    </citation>
    <scope>NUCLEOTIDE SEQUENCE</scope>
    <source>
        <strain evidence="3">MPI-CAGE-CH-0235</strain>
    </source>
</reference>
<feature type="domain" description="Rhodanese" evidence="2">
    <location>
        <begin position="101"/>
        <end position="203"/>
    </location>
</feature>
<evidence type="ECO:0000313" key="3">
    <source>
        <dbReference type="EMBL" id="KAH7327901.1"/>
    </source>
</evidence>
<keyword evidence="4" id="KW-1185">Reference proteome</keyword>
<dbReference type="SUPFAM" id="SSF52821">
    <property type="entry name" value="Rhodanese/Cell cycle control phosphatase"/>
    <property type="match status" value="1"/>
</dbReference>
<dbReference type="Pfam" id="PF00581">
    <property type="entry name" value="Rhodanese"/>
    <property type="match status" value="1"/>
</dbReference>
<feature type="compositionally biased region" description="Basic and acidic residues" evidence="1">
    <location>
        <begin position="70"/>
        <end position="83"/>
    </location>
</feature>
<dbReference type="Proteomes" id="UP000813444">
    <property type="component" value="Unassembled WGS sequence"/>
</dbReference>
<dbReference type="SMART" id="SM00450">
    <property type="entry name" value="RHOD"/>
    <property type="match status" value="1"/>
</dbReference>
<protein>
    <submittedName>
        <fullName evidence="3">Rhodanese-like domain-containing protein</fullName>
    </submittedName>
</protein>
<dbReference type="CDD" id="cd01519">
    <property type="entry name" value="RHOD_HSP67B2"/>
    <property type="match status" value="1"/>
</dbReference>
<feature type="region of interest" description="Disordered" evidence="1">
    <location>
        <begin position="57"/>
        <end position="83"/>
    </location>
</feature>
<dbReference type="PROSITE" id="PS50206">
    <property type="entry name" value="RHODANESE_3"/>
    <property type="match status" value="1"/>
</dbReference>